<dbReference type="EMBL" id="LT629690">
    <property type="protein sequence ID" value="SDF98181.1"/>
    <property type="molecule type" value="Genomic_DNA"/>
</dbReference>
<dbReference type="Proteomes" id="UP000182427">
    <property type="component" value="Chromosome I"/>
</dbReference>
<dbReference type="InterPro" id="IPR019808">
    <property type="entry name" value="Histidine_triad_CS"/>
</dbReference>
<evidence type="ECO:0000259" key="4">
    <source>
        <dbReference type="PROSITE" id="PS51084"/>
    </source>
</evidence>
<feature type="short sequence motif" description="Histidine triad motif" evidence="2 3">
    <location>
        <begin position="106"/>
        <end position="110"/>
    </location>
</feature>
<name>A0A1G7QI42_9BACT</name>
<dbReference type="Gene3D" id="3.30.428.10">
    <property type="entry name" value="HIT-like"/>
    <property type="match status" value="1"/>
</dbReference>
<sequence length="122" mass="13003">MASSTLLRMAADCIFCRIAAGTIPSTKVFEDERVLAFRDLHPVAPTHVLVIPKEHIASTAHAVETHEALLGHLLLVAAKVAEQEGLAKGFRVVTNTGADGGQTVDHLHLHVLGGRSMTWPPG</sequence>
<feature type="domain" description="HIT" evidence="4">
    <location>
        <begin position="14"/>
        <end position="122"/>
    </location>
</feature>
<dbReference type="AlphaFoldDB" id="A0A1G7QI42"/>
<dbReference type="SUPFAM" id="SSF54197">
    <property type="entry name" value="HIT-like"/>
    <property type="match status" value="1"/>
</dbReference>
<dbReference type="PRINTS" id="PR00332">
    <property type="entry name" value="HISTRIAD"/>
</dbReference>
<evidence type="ECO:0000256" key="1">
    <source>
        <dbReference type="PIRSR" id="PIRSR601310-1"/>
    </source>
</evidence>
<feature type="active site" description="Tele-AMP-histidine intermediate" evidence="1">
    <location>
        <position position="108"/>
    </location>
</feature>
<dbReference type="GO" id="GO:0003824">
    <property type="term" value="F:catalytic activity"/>
    <property type="evidence" value="ECO:0007669"/>
    <property type="project" value="InterPro"/>
</dbReference>
<keyword evidence="6" id="KW-1185">Reference proteome</keyword>
<evidence type="ECO:0000256" key="3">
    <source>
        <dbReference type="PROSITE-ProRule" id="PRU00464"/>
    </source>
</evidence>
<dbReference type="InterPro" id="IPR011146">
    <property type="entry name" value="HIT-like"/>
</dbReference>
<dbReference type="PROSITE" id="PS00892">
    <property type="entry name" value="HIT_1"/>
    <property type="match status" value="1"/>
</dbReference>
<proteinExistence type="predicted"/>
<evidence type="ECO:0000313" key="5">
    <source>
        <dbReference type="EMBL" id="SDF98181.1"/>
    </source>
</evidence>
<protein>
    <submittedName>
        <fullName evidence="5">Histidine triad (HIT) family protein</fullName>
    </submittedName>
</protein>
<dbReference type="PANTHER" id="PTHR23089">
    <property type="entry name" value="HISTIDINE TRIAD HIT PROTEIN"/>
    <property type="match status" value="1"/>
</dbReference>
<accession>A0A1G7QI42</accession>
<reference evidence="5 6" key="1">
    <citation type="submission" date="2016-10" db="EMBL/GenBank/DDBJ databases">
        <authorList>
            <person name="de Groot N.N."/>
        </authorList>
    </citation>
    <scope>NUCLEOTIDE SEQUENCE [LARGE SCALE GENOMIC DNA]</scope>
    <source>
        <strain evidence="5 6">GAS232</strain>
    </source>
</reference>
<evidence type="ECO:0000256" key="2">
    <source>
        <dbReference type="PIRSR" id="PIRSR601310-3"/>
    </source>
</evidence>
<evidence type="ECO:0000313" key="6">
    <source>
        <dbReference type="Proteomes" id="UP000182427"/>
    </source>
</evidence>
<dbReference type="PROSITE" id="PS51084">
    <property type="entry name" value="HIT_2"/>
    <property type="match status" value="1"/>
</dbReference>
<dbReference type="InterPro" id="IPR036265">
    <property type="entry name" value="HIT-like_sf"/>
</dbReference>
<dbReference type="InterPro" id="IPR001310">
    <property type="entry name" value="Histidine_triad_HIT"/>
</dbReference>
<dbReference type="CDD" id="cd01276">
    <property type="entry name" value="PKCI_related"/>
    <property type="match status" value="1"/>
</dbReference>
<organism evidence="5 6">
    <name type="scientific">Terriglobus roseus</name>
    <dbReference type="NCBI Taxonomy" id="392734"/>
    <lineage>
        <taxon>Bacteria</taxon>
        <taxon>Pseudomonadati</taxon>
        <taxon>Acidobacteriota</taxon>
        <taxon>Terriglobia</taxon>
        <taxon>Terriglobales</taxon>
        <taxon>Acidobacteriaceae</taxon>
        <taxon>Terriglobus</taxon>
    </lineage>
</organism>
<dbReference type="Pfam" id="PF01230">
    <property type="entry name" value="HIT"/>
    <property type="match status" value="1"/>
</dbReference>
<gene>
    <name evidence="5" type="ORF">SAMN05444167_3880</name>
</gene>